<name>A0A0P8BPJ0_9GAMM</name>
<dbReference type="PANTHER" id="PTHR38099:SF1">
    <property type="entry name" value="LARGE RIBOSOMAL RNA SUBUNIT ACCUMULATION PROTEIN YCED"/>
    <property type="match status" value="1"/>
</dbReference>
<evidence type="ECO:0000256" key="5">
    <source>
        <dbReference type="ARBA" id="ARBA00031841"/>
    </source>
</evidence>
<dbReference type="GO" id="GO:0042254">
    <property type="term" value="P:ribosome biogenesis"/>
    <property type="evidence" value="ECO:0007669"/>
    <property type="project" value="UniProtKB-KW"/>
</dbReference>
<comment type="function">
    <text evidence="1">Plays a role in synthesis, processing and/or stability of 23S rRNA.</text>
</comment>
<dbReference type="InterPro" id="IPR003772">
    <property type="entry name" value="YceD"/>
</dbReference>
<reference evidence="7 8" key="1">
    <citation type="submission" date="2015-09" db="EMBL/GenBank/DDBJ databases">
        <title>Identification and resolution of microdiversity through metagenomic sequencing of parallel consortia.</title>
        <authorList>
            <person name="Nelson W.C."/>
            <person name="Romine M.F."/>
            <person name="Lindemann S.R."/>
        </authorList>
    </citation>
    <scope>NUCLEOTIDE SEQUENCE [LARGE SCALE GENOMIC DNA]</scope>
    <source>
        <strain evidence="7">HL-55</strain>
    </source>
</reference>
<keyword evidence="4" id="KW-0690">Ribosome biogenesis</keyword>
<dbReference type="PANTHER" id="PTHR38099">
    <property type="entry name" value="LARGE RIBOSOMAL RNA SUBUNIT ACCUMULATION PROTEIN YCED"/>
    <property type="match status" value="1"/>
</dbReference>
<evidence type="ECO:0000313" key="8">
    <source>
        <dbReference type="Proteomes" id="UP000050416"/>
    </source>
</evidence>
<evidence type="ECO:0000256" key="4">
    <source>
        <dbReference type="ARBA" id="ARBA00022517"/>
    </source>
</evidence>
<evidence type="ECO:0000256" key="3">
    <source>
        <dbReference type="ARBA" id="ARBA00015716"/>
    </source>
</evidence>
<dbReference type="EMBL" id="LJZQ01000002">
    <property type="protein sequence ID" value="KPQ30254.1"/>
    <property type="molecule type" value="Genomic_DNA"/>
</dbReference>
<dbReference type="PATRIC" id="fig|1305731.5.peg.3093"/>
<comment type="caution">
    <text evidence="7">The sequence shown here is derived from an EMBL/GenBank/DDBJ whole genome shotgun (WGS) entry which is preliminary data.</text>
</comment>
<accession>A0A0P8BPJ0</accession>
<feature type="compositionally biased region" description="Basic and acidic residues" evidence="6">
    <location>
        <begin position="162"/>
        <end position="172"/>
    </location>
</feature>
<dbReference type="STRING" id="1305731.GCA_000934705_01572"/>
<gene>
    <name evidence="7" type="ORF">HLUCCX14_01490</name>
</gene>
<feature type="region of interest" description="Disordered" evidence="6">
    <location>
        <begin position="146"/>
        <end position="185"/>
    </location>
</feature>
<dbReference type="InterPro" id="IPR039255">
    <property type="entry name" value="YceD_bac"/>
</dbReference>
<evidence type="ECO:0000256" key="1">
    <source>
        <dbReference type="ARBA" id="ARBA00002868"/>
    </source>
</evidence>
<dbReference type="AlphaFoldDB" id="A0A0P8BPJ0"/>
<dbReference type="Pfam" id="PF02620">
    <property type="entry name" value="YceD"/>
    <property type="match status" value="1"/>
</dbReference>
<proteinExistence type="inferred from homology"/>
<dbReference type="Proteomes" id="UP000050416">
    <property type="component" value="Unassembled WGS sequence"/>
</dbReference>
<organism evidence="7 8">
    <name type="scientific">Marinobacter excellens HL-55</name>
    <dbReference type="NCBI Taxonomy" id="1305731"/>
    <lineage>
        <taxon>Bacteria</taxon>
        <taxon>Pseudomonadati</taxon>
        <taxon>Pseudomonadota</taxon>
        <taxon>Gammaproteobacteria</taxon>
        <taxon>Pseudomonadales</taxon>
        <taxon>Marinobacteraceae</taxon>
        <taxon>Marinobacter</taxon>
    </lineage>
</organism>
<evidence type="ECO:0000256" key="6">
    <source>
        <dbReference type="SAM" id="MobiDB-lite"/>
    </source>
</evidence>
<evidence type="ECO:0000256" key="2">
    <source>
        <dbReference type="ARBA" id="ARBA00010740"/>
    </source>
</evidence>
<sequence>MSKAPNAELPKSVDPSRLAEQNTTLEGVIPLGGLVRFREAVPGLQGGSECRVKLAFYQDSERRRVVSGELSAPVILECQRCMNDMQVTLTSSFDLGLVISDEQAQRLPKTLEPFLFEDFTADLWAMVEDELLLVLPPFPLHERDECPAKEDLEALEPSKAPSEPEVKKREDNPFSVLAGFKTTKH</sequence>
<comment type="similarity">
    <text evidence="2">Belongs to the DUF177 domain family.</text>
</comment>
<dbReference type="GO" id="GO:0005829">
    <property type="term" value="C:cytosol"/>
    <property type="evidence" value="ECO:0007669"/>
    <property type="project" value="TreeGrafter"/>
</dbReference>
<protein>
    <recommendedName>
        <fullName evidence="3">Large ribosomal RNA subunit accumulation protein YceD</fullName>
    </recommendedName>
    <alternativeName>
        <fullName evidence="5">23S rRNA accumulation protein YceD</fullName>
    </alternativeName>
</protein>
<dbReference type="OrthoDB" id="9786771at2"/>
<evidence type="ECO:0000313" key="7">
    <source>
        <dbReference type="EMBL" id="KPQ30254.1"/>
    </source>
</evidence>